<dbReference type="EMBL" id="MDYQ01000045">
    <property type="protein sequence ID" value="PRP85406.1"/>
    <property type="molecule type" value="Genomic_DNA"/>
</dbReference>
<dbReference type="AntiFam" id="ANF00010">
    <property type="entry name" value="tRNA translation"/>
</dbReference>
<name>A0A2P6NN87_9EUKA</name>
<sequence>MALLSRALPLPSTAIWNSFHSKALAQAAQHIGDVAQMVEHSLSMRGVQGSIPCFSTSFNVPTNGNLENKGRLSIKFIGGLDTGCRQRSRKSIKIVSAFFKGGAE</sequence>
<evidence type="ECO:0000313" key="1">
    <source>
        <dbReference type="EMBL" id="PRP85406.1"/>
    </source>
</evidence>
<proteinExistence type="predicted"/>
<organism evidence="1 2">
    <name type="scientific">Planoprotostelium fungivorum</name>
    <dbReference type="NCBI Taxonomy" id="1890364"/>
    <lineage>
        <taxon>Eukaryota</taxon>
        <taxon>Amoebozoa</taxon>
        <taxon>Evosea</taxon>
        <taxon>Variosea</taxon>
        <taxon>Cavosteliida</taxon>
        <taxon>Cavosteliaceae</taxon>
        <taxon>Planoprotostelium</taxon>
    </lineage>
</organism>
<dbReference type="AlphaFoldDB" id="A0A2P6NN87"/>
<comment type="caution">
    <text evidence="1">The sequence shown here is derived from an EMBL/GenBank/DDBJ whole genome shotgun (WGS) entry which is preliminary data.</text>
</comment>
<dbReference type="InParanoid" id="A0A2P6NN87"/>
<protein>
    <submittedName>
        <fullName evidence="1">Uncharacterized protein</fullName>
    </submittedName>
</protein>
<reference evidence="1 2" key="1">
    <citation type="journal article" date="2018" name="Genome Biol. Evol.">
        <title>Multiple Roots of Fruiting Body Formation in Amoebozoa.</title>
        <authorList>
            <person name="Hillmann F."/>
            <person name="Forbes G."/>
            <person name="Novohradska S."/>
            <person name="Ferling I."/>
            <person name="Riege K."/>
            <person name="Groth M."/>
            <person name="Westermann M."/>
            <person name="Marz M."/>
            <person name="Spaller T."/>
            <person name="Winckler T."/>
            <person name="Schaap P."/>
            <person name="Glockner G."/>
        </authorList>
    </citation>
    <scope>NUCLEOTIDE SEQUENCE [LARGE SCALE GENOMIC DNA]</scope>
    <source>
        <strain evidence="1 2">Jena</strain>
    </source>
</reference>
<dbReference type="Proteomes" id="UP000241769">
    <property type="component" value="Unassembled WGS sequence"/>
</dbReference>
<gene>
    <name evidence="1" type="ORF">PROFUN_06952</name>
</gene>
<keyword evidence="2" id="KW-1185">Reference proteome</keyword>
<evidence type="ECO:0000313" key="2">
    <source>
        <dbReference type="Proteomes" id="UP000241769"/>
    </source>
</evidence>
<accession>A0A2P6NN87</accession>